<name>A0A918GUF4_9PSEU</name>
<keyword evidence="2" id="KW-0812">Transmembrane</keyword>
<feature type="transmembrane region" description="Helical" evidence="2">
    <location>
        <begin position="194"/>
        <end position="212"/>
    </location>
</feature>
<dbReference type="InterPro" id="IPR050882">
    <property type="entry name" value="Prepilin_peptidase/N-MTase"/>
</dbReference>
<reference evidence="4" key="2">
    <citation type="submission" date="2020-09" db="EMBL/GenBank/DDBJ databases">
        <authorList>
            <person name="Sun Q."/>
            <person name="Ohkuma M."/>
        </authorList>
    </citation>
    <scope>NUCLEOTIDE SEQUENCE</scope>
    <source>
        <strain evidence="4">JCM 3276</strain>
    </source>
</reference>
<keyword evidence="2" id="KW-0472">Membrane</keyword>
<accession>A0A918GUF4</accession>
<evidence type="ECO:0000256" key="2">
    <source>
        <dbReference type="SAM" id="Phobius"/>
    </source>
</evidence>
<dbReference type="PANTHER" id="PTHR30487">
    <property type="entry name" value="TYPE 4 PREPILIN-LIKE PROTEINS LEADER PEPTIDE-PROCESSING ENZYME"/>
    <property type="match status" value="1"/>
</dbReference>
<evidence type="ECO:0000313" key="5">
    <source>
        <dbReference type="Proteomes" id="UP000660680"/>
    </source>
</evidence>
<dbReference type="EMBL" id="BMRB01000011">
    <property type="protein sequence ID" value="GGS59604.1"/>
    <property type="molecule type" value="Genomic_DNA"/>
</dbReference>
<dbReference type="Proteomes" id="UP000660680">
    <property type="component" value="Unassembled WGS sequence"/>
</dbReference>
<gene>
    <name evidence="4" type="ORF">GCM10010171_63210</name>
</gene>
<evidence type="ECO:0000313" key="4">
    <source>
        <dbReference type="EMBL" id="GGS59604.1"/>
    </source>
</evidence>
<comment type="similarity">
    <text evidence="1">Belongs to the peptidase A24 family.</text>
</comment>
<feature type="transmembrane region" description="Helical" evidence="2">
    <location>
        <begin position="63"/>
        <end position="82"/>
    </location>
</feature>
<evidence type="ECO:0000256" key="1">
    <source>
        <dbReference type="ARBA" id="ARBA00005801"/>
    </source>
</evidence>
<proteinExistence type="inferred from homology"/>
<dbReference type="InterPro" id="IPR000045">
    <property type="entry name" value="Prepilin_IV_endopep_pep"/>
</dbReference>
<feature type="domain" description="Prepilin type IV endopeptidase peptidase" evidence="3">
    <location>
        <begin position="69"/>
        <end position="173"/>
    </location>
</feature>
<dbReference type="AlphaFoldDB" id="A0A918GUF4"/>
<feature type="transmembrane region" description="Helical" evidence="2">
    <location>
        <begin position="154"/>
        <end position="174"/>
    </location>
</feature>
<feature type="transmembrane region" description="Helical" evidence="2">
    <location>
        <begin position="37"/>
        <end position="57"/>
    </location>
</feature>
<dbReference type="Pfam" id="PF01478">
    <property type="entry name" value="Peptidase_A24"/>
    <property type="match status" value="1"/>
</dbReference>
<sequence length="214" mass="22719">MPSPVLIIPWMALGMLSGSVLGFMTRSLLRAKPFSRLSWTMSATLTGLLFAVLAWRLGCGLALLAYSYVAAVLVPLSIVDWAEQRLPSMVVLPSYLVLGVAFGADAVLEYDYVNLLRSAASMVILALAYLSLALATGGLGAGDVKLAGLLGLTLGWWSWSALFTGTFLSWLFAATARVVLRSTGRVERDDPMPLGPYLALGTMVTVVLGLSTSS</sequence>
<organism evidence="4 5">
    <name type="scientific">Actinokineospora fastidiosa</name>
    <dbReference type="NCBI Taxonomy" id="1816"/>
    <lineage>
        <taxon>Bacteria</taxon>
        <taxon>Bacillati</taxon>
        <taxon>Actinomycetota</taxon>
        <taxon>Actinomycetes</taxon>
        <taxon>Pseudonocardiales</taxon>
        <taxon>Pseudonocardiaceae</taxon>
        <taxon>Actinokineospora</taxon>
    </lineage>
</organism>
<feature type="transmembrane region" description="Helical" evidence="2">
    <location>
        <begin position="120"/>
        <end position="142"/>
    </location>
</feature>
<dbReference type="PANTHER" id="PTHR30487:SF0">
    <property type="entry name" value="PREPILIN LEADER PEPTIDASE_N-METHYLTRANSFERASE-RELATED"/>
    <property type="match status" value="1"/>
</dbReference>
<dbReference type="GO" id="GO:0004190">
    <property type="term" value="F:aspartic-type endopeptidase activity"/>
    <property type="evidence" value="ECO:0007669"/>
    <property type="project" value="InterPro"/>
</dbReference>
<keyword evidence="5" id="KW-1185">Reference proteome</keyword>
<protein>
    <recommendedName>
        <fullName evidence="3">Prepilin type IV endopeptidase peptidase domain-containing protein</fullName>
    </recommendedName>
</protein>
<feature type="transmembrane region" description="Helical" evidence="2">
    <location>
        <begin position="89"/>
        <end position="108"/>
    </location>
</feature>
<dbReference type="GO" id="GO:0005886">
    <property type="term" value="C:plasma membrane"/>
    <property type="evidence" value="ECO:0007669"/>
    <property type="project" value="TreeGrafter"/>
</dbReference>
<feature type="transmembrane region" description="Helical" evidence="2">
    <location>
        <begin position="6"/>
        <end position="25"/>
    </location>
</feature>
<dbReference type="Gene3D" id="1.20.120.1220">
    <property type="match status" value="1"/>
</dbReference>
<comment type="caution">
    <text evidence="4">The sequence shown here is derived from an EMBL/GenBank/DDBJ whole genome shotgun (WGS) entry which is preliminary data.</text>
</comment>
<dbReference type="GO" id="GO:0006465">
    <property type="term" value="P:signal peptide processing"/>
    <property type="evidence" value="ECO:0007669"/>
    <property type="project" value="TreeGrafter"/>
</dbReference>
<keyword evidence="2" id="KW-1133">Transmembrane helix</keyword>
<evidence type="ECO:0000259" key="3">
    <source>
        <dbReference type="Pfam" id="PF01478"/>
    </source>
</evidence>
<reference evidence="4" key="1">
    <citation type="journal article" date="2014" name="Int. J. Syst. Evol. Microbiol.">
        <title>Complete genome sequence of Corynebacterium casei LMG S-19264T (=DSM 44701T), isolated from a smear-ripened cheese.</title>
        <authorList>
            <consortium name="US DOE Joint Genome Institute (JGI-PGF)"/>
            <person name="Walter F."/>
            <person name="Albersmeier A."/>
            <person name="Kalinowski J."/>
            <person name="Ruckert C."/>
        </authorList>
    </citation>
    <scope>NUCLEOTIDE SEQUENCE</scope>
    <source>
        <strain evidence="4">JCM 3276</strain>
    </source>
</reference>